<reference evidence="2 3" key="1">
    <citation type="journal article" date="2022" name="G3 (Bethesda)">
        <title>Whole-genome sequence and methylome profiling of the almond [Prunus dulcis (Mill.) D.A. Webb] cultivar 'Nonpareil'.</title>
        <authorList>
            <person name="D'Amico-Willman K.M."/>
            <person name="Ouma W.Z."/>
            <person name="Meulia T."/>
            <person name="Sideli G.M."/>
            <person name="Gradziel T.M."/>
            <person name="Fresnedo-Ramirez J."/>
        </authorList>
    </citation>
    <scope>NUCLEOTIDE SEQUENCE [LARGE SCALE GENOMIC DNA]</scope>
    <source>
        <strain evidence="2">Clone GOH B32 T37-40</strain>
    </source>
</reference>
<dbReference type="AlphaFoldDB" id="A0AAD4WR83"/>
<comment type="caution">
    <text evidence="2">The sequence shown here is derived from an EMBL/GenBank/DDBJ whole genome shotgun (WGS) entry which is preliminary data.</text>
</comment>
<proteinExistence type="predicted"/>
<gene>
    <name evidence="2" type="ORF">L3X38_000705</name>
</gene>
<keyword evidence="3" id="KW-1185">Reference proteome</keyword>
<evidence type="ECO:0000256" key="1">
    <source>
        <dbReference type="SAM" id="MobiDB-lite"/>
    </source>
</evidence>
<dbReference type="Proteomes" id="UP001054821">
    <property type="component" value="Chromosome 1"/>
</dbReference>
<dbReference type="EMBL" id="JAJFAZ020000001">
    <property type="protein sequence ID" value="KAI5347818.1"/>
    <property type="molecule type" value="Genomic_DNA"/>
</dbReference>
<feature type="region of interest" description="Disordered" evidence="1">
    <location>
        <begin position="35"/>
        <end position="68"/>
    </location>
</feature>
<organism evidence="2 3">
    <name type="scientific">Prunus dulcis</name>
    <name type="common">Almond</name>
    <name type="synonym">Amygdalus dulcis</name>
    <dbReference type="NCBI Taxonomy" id="3755"/>
    <lineage>
        <taxon>Eukaryota</taxon>
        <taxon>Viridiplantae</taxon>
        <taxon>Streptophyta</taxon>
        <taxon>Embryophyta</taxon>
        <taxon>Tracheophyta</taxon>
        <taxon>Spermatophyta</taxon>
        <taxon>Magnoliopsida</taxon>
        <taxon>eudicotyledons</taxon>
        <taxon>Gunneridae</taxon>
        <taxon>Pentapetalae</taxon>
        <taxon>rosids</taxon>
        <taxon>fabids</taxon>
        <taxon>Rosales</taxon>
        <taxon>Rosaceae</taxon>
        <taxon>Amygdaloideae</taxon>
        <taxon>Amygdaleae</taxon>
        <taxon>Prunus</taxon>
    </lineage>
</organism>
<protein>
    <submittedName>
        <fullName evidence="2">Uncharacterized protein</fullName>
    </submittedName>
</protein>
<accession>A0AAD4WR83</accession>
<sequence>MEYIDIAGNYSVHPVSLAIARRQLVNVIALPSPSLPPASQLTGQAPAAGISTTRAELATGQDLDHPSL</sequence>
<evidence type="ECO:0000313" key="3">
    <source>
        <dbReference type="Proteomes" id="UP001054821"/>
    </source>
</evidence>
<name>A0AAD4WR83_PRUDU</name>
<evidence type="ECO:0000313" key="2">
    <source>
        <dbReference type="EMBL" id="KAI5347818.1"/>
    </source>
</evidence>